<keyword evidence="1" id="KW-0812">Transmembrane</keyword>
<keyword evidence="3" id="KW-1185">Reference proteome</keyword>
<keyword evidence="1" id="KW-1133">Transmembrane helix</keyword>
<protein>
    <submittedName>
        <fullName evidence="2">YgjV family protein</fullName>
    </submittedName>
</protein>
<gene>
    <name evidence="2" type="ORF">AACH11_08590</name>
</gene>
<evidence type="ECO:0000313" key="2">
    <source>
        <dbReference type="EMBL" id="MEK8026018.1"/>
    </source>
</evidence>
<accession>A0ABU9B804</accession>
<dbReference type="PIRSF" id="PIRSF011443">
    <property type="entry name" value="YgjV"/>
    <property type="match status" value="1"/>
</dbReference>
<feature type="transmembrane region" description="Helical" evidence="1">
    <location>
        <begin position="6"/>
        <end position="28"/>
    </location>
</feature>
<evidence type="ECO:0000256" key="1">
    <source>
        <dbReference type="SAM" id="Phobius"/>
    </source>
</evidence>
<dbReference type="RefSeq" id="WP_341373800.1">
    <property type="nucleotide sequence ID" value="NZ_JBBUTF010000006.1"/>
</dbReference>
<evidence type="ECO:0000313" key="3">
    <source>
        <dbReference type="Proteomes" id="UP001368500"/>
    </source>
</evidence>
<feature type="transmembrane region" description="Helical" evidence="1">
    <location>
        <begin position="99"/>
        <end position="118"/>
    </location>
</feature>
<feature type="transmembrane region" description="Helical" evidence="1">
    <location>
        <begin position="40"/>
        <end position="61"/>
    </location>
</feature>
<dbReference type="Pfam" id="PF10688">
    <property type="entry name" value="Imp-YgjV"/>
    <property type="match status" value="1"/>
</dbReference>
<feature type="transmembrane region" description="Helical" evidence="1">
    <location>
        <begin position="130"/>
        <end position="155"/>
    </location>
</feature>
<sequence length="172" mass="18318">MFSDWFSPAQCAGYIAFALGVGCFLQTDDRRFKLFMTGECLAYVLHFALLGNPTAVASSVISTVRSLLALRTRAWWVAAAVVAANLGFGLAMAQRPADWLPLLASCLGTLALFLLQGIPMRVVMLCGTGLWVINNLLAGSIGGTALEVVVALVNLRTIVRMVRARGADTPAT</sequence>
<keyword evidence="1" id="KW-0472">Membrane</keyword>
<name>A0ABU9B804_9BURK</name>
<comment type="caution">
    <text evidence="2">The sequence shown here is derived from an EMBL/GenBank/DDBJ whole genome shotgun (WGS) entry which is preliminary data.</text>
</comment>
<dbReference type="InterPro" id="IPR026267">
    <property type="entry name" value="YgjV"/>
</dbReference>
<organism evidence="2 3">
    <name type="scientific">Pseudaquabacterium rugosum</name>
    <dbReference type="NCBI Taxonomy" id="2984194"/>
    <lineage>
        <taxon>Bacteria</taxon>
        <taxon>Pseudomonadati</taxon>
        <taxon>Pseudomonadota</taxon>
        <taxon>Betaproteobacteria</taxon>
        <taxon>Burkholderiales</taxon>
        <taxon>Sphaerotilaceae</taxon>
        <taxon>Pseudaquabacterium</taxon>
    </lineage>
</organism>
<dbReference type="EMBL" id="JBBUTF010000006">
    <property type="protein sequence ID" value="MEK8026018.1"/>
    <property type="molecule type" value="Genomic_DNA"/>
</dbReference>
<dbReference type="InterPro" id="IPR019629">
    <property type="entry name" value="Uncharacterised_HI1736/YgjV"/>
</dbReference>
<feature type="transmembrane region" description="Helical" evidence="1">
    <location>
        <begin position="73"/>
        <end position="92"/>
    </location>
</feature>
<dbReference type="Proteomes" id="UP001368500">
    <property type="component" value="Unassembled WGS sequence"/>
</dbReference>
<reference evidence="2 3" key="1">
    <citation type="submission" date="2024-04" db="EMBL/GenBank/DDBJ databases">
        <title>Novel species of the genus Ideonella isolated from streams.</title>
        <authorList>
            <person name="Lu H."/>
        </authorList>
    </citation>
    <scope>NUCLEOTIDE SEQUENCE [LARGE SCALE GENOMIC DNA]</scope>
    <source>
        <strain evidence="2 3">BYS139W</strain>
    </source>
</reference>
<proteinExistence type="predicted"/>